<reference evidence="3" key="2">
    <citation type="submission" date="2013-12" db="EMBL/GenBank/DDBJ databases">
        <authorList>
            <person name="Yu Y."/>
            <person name="Lee S."/>
            <person name="de Baynast K."/>
            <person name="Wissotski M."/>
            <person name="Liu L."/>
            <person name="Talag J."/>
            <person name="Goicoechea J."/>
            <person name="Angelova A."/>
            <person name="Jetty R."/>
            <person name="Kudrna D."/>
            <person name="Golser W."/>
            <person name="Rivera L."/>
            <person name="Zhang J."/>
            <person name="Wing R."/>
        </authorList>
    </citation>
    <scope>NUCLEOTIDE SEQUENCE</scope>
</reference>
<dbReference type="HOGENOM" id="CLU_2779475_0_0_1"/>
<dbReference type="EnsemblPlants" id="LPERR01G14350.3">
    <property type="protein sequence ID" value="LPERR01G14350.3"/>
    <property type="gene ID" value="LPERR01G14350"/>
</dbReference>
<protein>
    <submittedName>
        <fullName evidence="2">Uncharacterized protein</fullName>
    </submittedName>
</protein>
<reference evidence="2 3" key="1">
    <citation type="submission" date="2012-08" db="EMBL/GenBank/DDBJ databases">
        <title>Oryza genome evolution.</title>
        <authorList>
            <person name="Wing R.A."/>
        </authorList>
    </citation>
    <scope>NUCLEOTIDE SEQUENCE</scope>
</reference>
<evidence type="ECO:0000313" key="3">
    <source>
        <dbReference type="Proteomes" id="UP000032180"/>
    </source>
</evidence>
<feature type="region of interest" description="Disordered" evidence="1">
    <location>
        <begin position="32"/>
        <end position="69"/>
    </location>
</feature>
<accession>A0A0D9V154</accession>
<feature type="compositionally biased region" description="Basic residues" evidence="1">
    <location>
        <begin position="60"/>
        <end position="69"/>
    </location>
</feature>
<keyword evidence="3" id="KW-1185">Reference proteome</keyword>
<dbReference type="Gramene" id="LPERR01G14350.3">
    <property type="protein sequence ID" value="LPERR01G14350.3"/>
    <property type="gene ID" value="LPERR01G14350"/>
</dbReference>
<organism evidence="2 3">
    <name type="scientific">Leersia perrieri</name>
    <dbReference type="NCBI Taxonomy" id="77586"/>
    <lineage>
        <taxon>Eukaryota</taxon>
        <taxon>Viridiplantae</taxon>
        <taxon>Streptophyta</taxon>
        <taxon>Embryophyta</taxon>
        <taxon>Tracheophyta</taxon>
        <taxon>Spermatophyta</taxon>
        <taxon>Magnoliopsida</taxon>
        <taxon>Liliopsida</taxon>
        <taxon>Poales</taxon>
        <taxon>Poaceae</taxon>
        <taxon>BOP clade</taxon>
        <taxon>Oryzoideae</taxon>
        <taxon>Oryzeae</taxon>
        <taxon>Oryzinae</taxon>
        <taxon>Leersia</taxon>
    </lineage>
</organism>
<evidence type="ECO:0000313" key="2">
    <source>
        <dbReference type="EnsemblPlants" id="LPERR01G14350.3"/>
    </source>
</evidence>
<evidence type="ECO:0000256" key="1">
    <source>
        <dbReference type="SAM" id="MobiDB-lite"/>
    </source>
</evidence>
<reference evidence="2" key="3">
    <citation type="submission" date="2015-04" db="UniProtKB">
        <authorList>
            <consortium name="EnsemblPlants"/>
        </authorList>
    </citation>
    <scope>IDENTIFICATION</scope>
</reference>
<proteinExistence type="predicted"/>
<dbReference type="Proteomes" id="UP000032180">
    <property type="component" value="Chromosome 1"/>
</dbReference>
<dbReference type="AlphaFoldDB" id="A0A0D9V154"/>
<feature type="compositionally biased region" description="Basic residues" evidence="1">
    <location>
        <begin position="40"/>
        <end position="50"/>
    </location>
</feature>
<sequence length="69" mass="7632">MRRSINRGARCLTTTTTTEILKFSRRDPSLLLSSETTARSRAHTHTRHLHPSVAGVHPPPRGRRSGSGC</sequence>
<name>A0A0D9V154_9ORYZ</name>